<reference evidence="1 2" key="1">
    <citation type="submission" date="2020-07" db="EMBL/GenBank/DDBJ databases">
        <title>Complete genome sequence of Chitinibacter sp. 2T18.</title>
        <authorList>
            <person name="Bae J.-W."/>
            <person name="Choi J.-W."/>
        </authorList>
    </citation>
    <scope>NUCLEOTIDE SEQUENCE [LARGE SCALE GENOMIC DNA]</scope>
    <source>
        <strain evidence="1 2">2T18</strain>
    </source>
</reference>
<accession>A0A7H9BM25</accession>
<organism evidence="1 2">
    <name type="scientific">Chitinibacter bivalviorum</name>
    <dbReference type="NCBI Taxonomy" id="2739434"/>
    <lineage>
        <taxon>Bacteria</taxon>
        <taxon>Pseudomonadati</taxon>
        <taxon>Pseudomonadota</taxon>
        <taxon>Betaproteobacteria</taxon>
        <taxon>Neisseriales</taxon>
        <taxon>Chitinibacteraceae</taxon>
        <taxon>Chitinibacter</taxon>
    </lineage>
</organism>
<dbReference type="EMBL" id="CP058627">
    <property type="protein sequence ID" value="QLG89750.1"/>
    <property type="molecule type" value="Genomic_DNA"/>
</dbReference>
<keyword evidence="2" id="KW-1185">Reference proteome</keyword>
<dbReference type="RefSeq" id="WP_179356788.1">
    <property type="nucleotide sequence ID" value="NZ_CP058627.1"/>
</dbReference>
<protein>
    <submittedName>
        <fullName evidence="1">Uncharacterized protein</fullName>
    </submittedName>
</protein>
<evidence type="ECO:0000313" key="2">
    <source>
        <dbReference type="Proteomes" id="UP000509597"/>
    </source>
</evidence>
<proteinExistence type="predicted"/>
<gene>
    <name evidence="1" type="ORF">HQ393_16695</name>
</gene>
<dbReference type="Proteomes" id="UP000509597">
    <property type="component" value="Chromosome"/>
</dbReference>
<evidence type="ECO:0000313" key="1">
    <source>
        <dbReference type="EMBL" id="QLG89750.1"/>
    </source>
</evidence>
<dbReference type="KEGG" id="chiz:HQ393_16695"/>
<dbReference type="AlphaFoldDB" id="A0A7H9BM25"/>
<sequence>MAAEWIELSLLAVVVAYLLGRWLAYQRDTTGQFLRNERSDVVDFSIYLYSSKRQQCAHLDE</sequence>
<name>A0A7H9BM25_9NEIS</name>